<gene>
    <name evidence="2" type="ORF">FQU76_16960</name>
</gene>
<feature type="compositionally biased region" description="Basic and acidic residues" evidence="1">
    <location>
        <begin position="63"/>
        <end position="72"/>
    </location>
</feature>
<organism evidence="2 3">
    <name type="scientific">Streptomyces qinzhouensis</name>
    <dbReference type="NCBI Taxonomy" id="2599401"/>
    <lineage>
        <taxon>Bacteria</taxon>
        <taxon>Bacillati</taxon>
        <taxon>Actinomycetota</taxon>
        <taxon>Actinomycetes</taxon>
        <taxon>Kitasatosporales</taxon>
        <taxon>Streptomycetaceae</taxon>
        <taxon>Streptomyces</taxon>
    </lineage>
</organism>
<dbReference type="AlphaFoldDB" id="A0A5B8IHX6"/>
<sequence>MTRDGLTRPVPPPSGGPCVVCGQTSPAAVEVGYIEQVSGPGIVQYACPEHATAHAPGPLPGELRVDRRAPGS</sequence>
<keyword evidence="3" id="KW-1185">Reference proteome</keyword>
<evidence type="ECO:0000313" key="2">
    <source>
        <dbReference type="EMBL" id="QDY77912.1"/>
    </source>
</evidence>
<dbReference type="OrthoDB" id="9940561at2"/>
<dbReference type="RefSeq" id="WP_146481234.1">
    <property type="nucleotide sequence ID" value="NZ_CP042266.1"/>
</dbReference>
<reference evidence="2 3" key="1">
    <citation type="submission" date="2019-07" db="EMBL/GenBank/DDBJ databases">
        <authorList>
            <person name="Zhu P."/>
        </authorList>
    </citation>
    <scope>NUCLEOTIDE SEQUENCE [LARGE SCALE GENOMIC DNA]</scope>
    <source>
        <strain evidence="2 3">SSL-25</strain>
    </source>
</reference>
<name>A0A5B8IHX6_9ACTN</name>
<proteinExistence type="predicted"/>
<feature type="region of interest" description="Disordered" evidence="1">
    <location>
        <begin position="51"/>
        <end position="72"/>
    </location>
</feature>
<dbReference type="EMBL" id="CP042266">
    <property type="protein sequence ID" value="QDY77912.1"/>
    <property type="molecule type" value="Genomic_DNA"/>
</dbReference>
<dbReference type="Proteomes" id="UP000320580">
    <property type="component" value="Chromosome"/>
</dbReference>
<accession>A0A5B8IHX6</accession>
<protein>
    <submittedName>
        <fullName evidence="2">Uncharacterized protein</fullName>
    </submittedName>
</protein>
<evidence type="ECO:0000313" key="3">
    <source>
        <dbReference type="Proteomes" id="UP000320580"/>
    </source>
</evidence>
<dbReference type="KEGG" id="sqz:FQU76_16960"/>
<evidence type="ECO:0000256" key="1">
    <source>
        <dbReference type="SAM" id="MobiDB-lite"/>
    </source>
</evidence>